<keyword evidence="2" id="KW-1133">Transmembrane helix</keyword>
<dbReference type="VEuPathDB" id="ToxoDB:BESB_036860"/>
<name>A0A2A9MFE7_BESBE</name>
<keyword evidence="2" id="KW-0812">Transmembrane</keyword>
<feature type="region of interest" description="Disordered" evidence="1">
    <location>
        <begin position="570"/>
        <end position="592"/>
    </location>
</feature>
<feature type="signal peptide" evidence="3">
    <location>
        <begin position="1"/>
        <end position="26"/>
    </location>
</feature>
<feature type="region of interest" description="Disordered" evidence="1">
    <location>
        <begin position="293"/>
        <end position="319"/>
    </location>
</feature>
<keyword evidence="3" id="KW-0732">Signal</keyword>
<evidence type="ECO:0008006" key="6">
    <source>
        <dbReference type="Google" id="ProtNLM"/>
    </source>
</evidence>
<organism evidence="4 5">
    <name type="scientific">Besnoitia besnoiti</name>
    <name type="common">Apicomplexan protozoan</name>
    <dbReference type="NCBI Taxonomy" id="94643"/>
    <lineage>
        <taxon>Eukaryota</taxon>
        <taxon>Sar</taxon>
        <taxon>Alveolata</taxon>
        <taxon>Apicomplexa</taxon>
        <taxon>Conoidasida</taxon>
        <taxon>Coccidia</taxon>
        <taxon>Eucoccidiorida</taxon>
        <taxon>Eimeriorina</taxon>
        <taxon>Sarcocystidae</taxon>
        <taxon>Besnoitia</taxon>
    </lineage>
</organism>
<dbReference type="AlphaFoldDB" id="A0A2A9MFE7"/>
<feature type="compositionally biased region" description="Basic and acidic residues" evidence="1">
    <location>
        <begin position="299"/>
        <end position="319"/>
    </location>
</feature>
<dbReference type="EMBL" id="NWUJ01000002">
    <property type="protein sequence ID" value="PFH37228.1"/>
    <property type="molecule type" value="Genomic_DNA"/>
</dbReference>
<gene>
    <name evidence="4" type="ORF">BESB_036860</name>
</gene>
<reference evidence="4 5" key="1">
    <citation type="submission" date="2017-09" db="EMBL/GenBank/DDBJ databases">
        <title>Genome sequencing of Besnoitia besnoiti strain Bb-Ger1.</title>
        <authorList>
            <person name="Schares G."/>
            <person name="Venepally P."/>
            <person name="Lorenzi H.A."/>
        </authorList>
    </citation>
    <scope>NUCLEOTIDE SEQUENCE [LARGE SCALE GENOMIC DNA]</scope>
    <source>
        <strain evidence="4 5">Bb-Ger1</strain>
    </source>
</reference>
<evidence type="ECO:0000313" key="4">
    <source>
        <dbReference type="EMBL" id="PFH37228.1"/>
    </source>
</evidence>
<comment type="caution">
    <text evidence="4">The sequence shown here is derived from an EMBL/GenBank/DDBJ whole genome shotgun (WGS) entry which is preliminary data.</text>
</comment>
<evidence type="ECO:0000256" key="1">
    <source>
        <dbReference type="SAM" id="MobiDB-lite"/>
    </source>
</evidence>
<evidence type="ECO:0000313" key="5">
    <source>
        <dbReference type="Proteomes" id="UP000224006"/>
    </source>
</evidence>
<sequence>MRTIFRRSSRAAVAALSLSAASPVAASLSRSLRAFASPVHPSCTESLFSVSAARLSALTPPAFASSSASPSAALRQRLKRLLARRAHASAASPRQTEDIVLLFLSLSWVAVASGLFAYFRWKTNTREARHPYLEEARRLMETDERVRDIFGSPLEFRPVADTTDSSGVFKRAKMQVSGPKASGSAFVSAFLPDGDGEGDDEDFQTLFADEKVDWIALRERPYLLKQWTLDGARALYAAGRSVLLGEVYEEVRRRDRAPDAAAAGSGSERREGANGGRKTHWVLDTLFVHKTPEASAGETHARDNEGKGGERAEAEAKKGETKALIAVKGNPYDNPDIEPFLKPEGGARAGSRHPIGSFLLLACLLLLCRQTYAEIRGAIDRVVCYKYLNYFAQTHPDLRRILHETALRNGNGAGEASGARGGAPTRPEKAALARLLSDQDLSITVDYFAGKMTQTALKGTASLSFSYPEAKGATETPRIAAHTGGEQLEAEGSKIPNVAELCIEALRPSPSAPFKALVSSVRVIREPSPEDEVGDGAPFPLLLSFNLPPARVAPYAASASLFSFSFLGSKASKKKKRETPVPEPAETRGRRK</sequence>
<feature type="chain" id="PRO_5012225235" description="Transmembrane protein" evidence="3">
    <location>
        <begin position="27"/>
        <end position="592"/>
    </location>
</feature>
<dbReference type="KEGG" id="bbes:BESB_036860"/>
<dbReference type="OrthoDB" id="333655at2759"/>
<feature type="region of interest" description="Disordered" evidence="1">
    <location>
        <begin position="254"/>
        <end position="276"/>
    </location>
</feature>
<dbReference type="GeneID" id="40308667"/>
<protein>
    <recommendedName>
        <fullName evidence="6">Transmembrane protein</fullName>
    </recommendedName>
</protein>
<accession>A0A2A9MFE7</accession>
<dbReference type="Proteomes" id="UP000224006">
    <property type="component" value="Chromosome II"/>
</dbReference>
<keyword evidence="5" id="KW-1185">Reference proteome</keyword>
<evidence type="ECO:0000256" key="2">
    <source>
        <dbReference type="SAM" id="Phobius"/>
    </source>
</evidence>
<keyword evidence="2" id="KW-0472">Membrane</keyword>
<dbReference type="RefSeq" id="XP_029221237.1">
    <property type="nucleotide sequence ID" value="XM_029362272.1"/>
</dbReference>
<evidence type="ECO:0000256" key="3">
    <source>
        <dbReference type="SAM" id="SignalP"/>
    </source>
</evidence>
<proteinExistence type="predicted"/>
<feature type="transmembrane region" description="Helical" evidence="2">
    <location>
        <begin position="99"/>
        <end position="119"/>
    </location>
</feature>